<evidence type="ECO:0000313" key="2">
    <source>
        <dbReference type="Proteomes" id="UP001597249"/>
    </source>
</evidence>
<proteinExistence type="predicted"/>
<evidence type="ECO:0008006" key="3">
    <source>
        <dbReference type="Google" id="ProtNLM"/>
    </source>
</evidence>
<accession>A0ABW4B9W9</accession>
<name>A0ABW4B9W9_9LACO</name>
<protein>
    <recommendedName>
        <fullName evidence="3">Lipoprotein</fullName>
    </recommendedName>
</protein>
<dbReference type="EMBL" id="JBHTMO010000024">
    <property type="protein sequence ID" value="MFD1393521.1"/>
    <property type="molecule type" value="Genomic_DNA"/>
</dbReference>
<evidence type="ECO:0000313" key="1">
    <source>
        <dbReference type="EMBL" id="MFD1393521.1"/>
    </source>
</evidence>
<dbReference type="Proteomes" id="UP001597249">
    <property type="component" value="Unassembled WGS sequence"/>
</dbReference>
<reference evidence="2" key="1">
    <citation type="journal article" date="2019" name="Int. J. Syst. Evol. Microbiol.">
        <title>The Global Catalogue of Microorganisms (GCM) 10K type strain sequencing project: providing services to taxonomists for standard genome sequencing and annotation.</title>
        <authorList>
            <consortium name="The Broad Institute Genomics Platform"/>
            <consortium name="The Broad Institute Genome Sequencing Center for Infectious Disease"/>
            <person name="Wu L."/>
            <person name="Ma J."/>
        </authorList>
    </citation>
    <scope>NUCLEOTIDE SEQUENCE [LARGE SCALE GENOMIC DNA]</scope>
    <source>
        <strain evidence="2">CCM 8911</strain>
    </source>
</reference>
<keyword evidence="2" id="KW-1185">Reference proteome</keyword>
<gene>
    <name evidence="1" type="ORF">ACFQ3L_08050</name>
</gene>
<organism evidence="1 2">
    <name type="scientific">Lacticaseibacillus jixianensis</name>
    <dbReference type="NCBI Taxonomy" id="2486012"/>
    <lineage>
        <taxon>Bacteria</taxon>
        <taxon>Bacillati</taxon>
        <taxon>Bacillota</taxon>
        <taxon>Bacilli</taxon>
        <taxon>Lactobacillales</taxon>
        <taxon>Lactobacillaceae</taxon>
        <taxon>Lacticaseibacillus</taxon>
    </lineage>
</organism>
<sequence>MLILPLALLVLAACGQGQRQSSAAQTSTTKFATAATTKEAAVKPLGADDDAQISRRLDVLKDYTEDQVPGAKFPEFSPFSASAGLNTAITGDPGDYTLYLSTSAQELTPHEAPLALHKATPTSTAAANEAYAKMGYQSLAGSQPQTLAGAIKAVVRRDKRATAVMWLHGKYSVTVRSTAHDLAAAKALATQVEALLAQNPLPKTETHGAVVLTVESQQGRTNLVSWREASAYYKISGHKAMTVLKLAIAIS</sequence>
<comment type="caution">
    <text evidence="1">The sequence shown here is derived from an EMBL/GenBank/DDBJ whole genome shotgun (WGS) entry which is preliminary data.</text>
</comment>
<dbReference type="RefSeq" id="WP_125584653.1">
    <property type="nucleotide sequence ID" value="NZ_JBHTMO010000024.1"/>
</dbReference>